<evidence type="ECO:0000313" key="2">
    <source>
        <dbReference type="Proteomes" id="UP000276133"/>
    </source>
</evidence>
<reference evidence="1 2" key="1">
    <citation type="journal article" date="2018" name="Sci. Rep.">
        <title>Genomic signatures of local adaptation to the degree of environmental predictability in rotifers.</title>
        <authorList>
            <person name="Franch-Gras L."/>
            <person name="Hahn C."/>
            <person name="Garcia-Roger E.M."/>
            <person name="Carmona M.J."/>
            <person name="Serra M."/>
            <person name="Gomez A."/>
        </authorList>
    </citation>
    <scope>NUCLEOTIDE SEQUENCE [LARGE SCALE GENOMIC DNA]</scope>
    <source>
        <strain evidence="1">HYR1</strain>
    </source>
</reference>
<comment type="caution">
    <text evidence="1">The sequence shown here is derived from an EMBL/GenBank/DDBJ whole genome shotgun (WGS) entry which is preliminary data.</text>
</comment>
<gene>
    <name evidence="1" type="ORF">BpHYR1_009941</name>
</gene>
<dbReference type="AlphaFoldDB" id="A0A3M7RSW0"/>
<keyword evidence="2" id="KW-1185">Reference proteome</keyword>
<dbReference type="EMBL" id="REGN01002701">
    <property type="protein sequence ID" value="RNA26644.1"/>
    <property type="molecule type" value="Genomic_DNA"/>
</dbReference>
<proteinExistence type="predicted"/>
<protein>
    <submittedName>
        <fullName evidence="1">Uncharacterized protein</fullName>
    </submittedName>
</protein>
<organism evidence="1 2">
    <name type="scientific">Brachionus plicatilis</name>
    <name type="common">Marine rotifer</name>
    <name type="synonym">Brachionus muelleri</name>
    <dbReference type="NCBI Taxonomy" id="10195"/>
    <lineage>
        <taxon>Eukaryota</taxon>
        <taxon>Metazoa</taxon>
        <taxon>Spiralia</taxon>
        <taxon>Gnathifera</taxon>
        <taxon>Rotifera</taxon>
        <taxon>Eurotatoria</taxon>
        <taxon>Monogononta</taxon>
        <taxon>Pseudotrocha</taxon>
        <taxon>Ploima</taxon>
        <taxon>Brachionidae</taxon>
        <taxon>Brachionus</taxon>
    </lineage>
</organism>
<sequence>MRIWRFFHYKYLKADYIFMPSVIYQIVENKKFYKSFIDINAKDICSKEKKSSDRINLSKPTEEKKEFLLIFGFSELTAFKIVLIRKIF</sequence>
<dbReference type="Proteomes" id="UP000276133">
    <property type="component" value="Unassembled WGS sequence"/>
</dbReference>
<name>A0A3M7RSW0_BRAPC</name>
<accession>A0A3M7RSW0</accession>
<evidence type="ECO:0000313" key="1">
    <source>
        <dbReference type="EMBL" id="RNA26644.1"/>
    </source>
</evidence>